<dbReference type="AlphaFoldDB" id="A0A0N5D9S6"/>
<reference evidence="10" key="1">
    <citation type="submission" date="2017-02" db="UniProtKB">
        <authorList>
            <consortium name="WormBaseParasite"/>
        </authorList>
    </citation>
    <scope>IDENTIFICATION</scope>
</reference>
<dbReference type="GO" id="GO:0032418">
    <property type="term" value="P:lysosome localization"/>
    <property type="evidence" value="ECO:0007669"/>
    <property type="project" value="TreeGrafter"/>
</dbReference>
<dbReference type="WBParaSite" id="TCLT_0000989601-mRNA-1">
    <property type="protein sequence ID" value="TCLT_0000989601-mRNA-1"/>
    <property type="gene ID" value="TCLT_0000989601"/>
</dbReference>
<evidence type="ECO:0000259" key="7">
    <source>
        <dbReference type="PROSITE" id="PS50826"/>
    </source>
</evidence>
<dbReference type="EMBL" id="UYYF01004906">
    <property type="protein sequence ID" value="VDN07551.1"/>
    <property type="molecule type" value="Genomic_DNA"/>
</dbReference>
<dbReference type="STRING" id="103827.A0A0N5D9S6"/>
<evidence type="ECO:0000256" key="3">
    <source>
        <dbReference type="ARBA" id="ARBA00022490"/>
    </source>
</evidence>
<feature type="domain" description="RUN" evidence="7">
    <location>
        <begin position="56"/>
        <end position="178"/>
    </location>
</feature>
<dbReference type="GO" id="GO:0010008">
    <property type="term" value="C:endosome membrane"/>
    <property type="evidence" value="ECO:0007669"/>
    <property type="project" value="TreeGrafter"/>
</dbReference>
<dbReference type="PANTHER" id="PTHR46556:SF1">
    <property type="entry name" value="PLECKSTRIN HOMOLOGY DOMAIN-CONTAINING FAMILY M MEMBER 2"/>
    <property type="match status" value="1"/>
</dbReference>
<dbReference type="Gene3D" id="2.30.29.30">
    <property type="entry name" value="Pleckstrin-homology domain (PH domain)/Phosphotyrosine-binding domain (PTB)"/>
    <property type="match status" value="1"/>
</dbReference>
<dbReference type="GO" id="GO:0007030">
    <property type="term" value="P:Golgi organization"/>
    <property type="evidence" value="ECO:0007669"/>
    <property type="project" value="TreeGrafter"/>
</dbReference>
<keyword evidence="9" id="KW-1185">Reference proteome</keyword>
<evidence type="ECO:0000259" key="6">
    <source>
        <dbReference type="PROSITE" id="PS50003"/>
    </source>
</evidence>
<dbReference type="OrthoDB" id="9983817at2759"/>
<evidence type="ECO:0000256" key="5">
    <source>
        <dbReference type="SAM" id="MobiDB-lite"/>
    </source>
</evidence>
<accession>A0A0N5D9S6</accession>
<evidence type="ECO:0000313" key="8">
    <source>
        <dbReference type="EMBL" id="VDN07551.1"/>
    </source>
</evidence>
<evidence type="ECO:0000256" key="2">
    <source>
        <dbReference type="ARBA" id="ARBA00004656"/>
    </source>
</evidence>
<dbReference type="InterPro" id="IPR053015">
    <property type="entry name" value="PH_domain-containing_M2"/>
</dbReference>
<comment type="subcellular location">
    <subcellularLocation>
        <location evidence="1">Cytoplasm</location>
    </subcellularLocation>
    <subcellularLocation>
        <location evidence="2">Lysosome membrane</location>
    </subcellularLocation>
</comment>
<keyword evidence="3" id="KW-0963">Cytoplasm</keyword>
<organism evidence="10">
    <name type="scientific">Thelazia callipaeda</name>
    <name type="common">Oriental eyeworm</name>
    <name type="synonym">Parasitic nematode</name>
    <dbReference type="NCBI Taxonomy" id="103827"/>
    <lineage>
        <taxon>Eukaryota</taxon>
        <taxon>Metazoa</taxon>
        <taxon>Ecdysozoa</taxon>
        <taxon>Nematoda</taxon>
        <taxon>Chromadorea</taxon>
        <taxon>Rhabditida</taxon>
        <taxon>Spirurina</taxon>
        <taxon>Spiruromorpha</taxon>
        <taxon>Thelazioidea</taxon>
        <taxon>Thelaziidae</taxon>
        <taxon>Thelazia</taxon>
    </lineage>
</organism>
<dbReference type="PROSITE" id="PS50003">
    <property type="entry name" value="PH_DOMAIN"/>
    <property type="match status" value="1"/>
</dbReference>
<dbReference type="Gene3D" id="1.20.58.900">
    <property type="match status" value="1"/>
</dbReference>
<dbReference type="GO" id="GO:0019894">
    <property type="term" value="F:kinesin binding"/>
    <property type="evidence" value="ECO:0007669"/>
    <property type="project" value="TreeGrafter"/>
</dbReference>
<dbReference type="SMART" id="SM00233">
    <property type="entry name" value="PH"/>
    <property type="match status" value="1"/>
</dbReference>
<feature type="domain" description="PH" evidence="6">
    <location>
        <begin position="555"/>
        <end position="668"/>
    </location>
</feature>
<evidence type="ECO:0000256" key="1">
    <source>
        <dbReference type="ARBA" id="ARBA00004496"/>
    </source>
</evidence>
<dbReference type="Proteomes" id="UP000276776">
    <property type="component" value="Unassembled WGS sequence"/>
</dbReference>
<dbReference type="GO" id="GO:0032880">
    <property type="term" value="P:regulation of protein localization"/>
    <property type="evidence" value="ECO:0007669"/>
    <property type="project" value="TreeGrafter"/>
</dbReference>
<dbReference type="InterPro" id="IPR047327">
    <property type="entry name" value="RUN_PLEKHM2"/>
</dbReference>
<evidence type="ECO:0000313" key="9">
    <source>
        <dbReference type="Proteomes" id="UP000276776"/>
    </source>
</evidence>
<dbReference type="Pfam" id="PF00169">
    <property type="entry name" value="PH"/>
    <property type="match status" value="1"/>
</dbReference>
<dbReference type="InterPro" id="IPR057288">
    <property type="entry name" value="PH_PLEKHM2"/>
</dbReference>
<feature type="compositionally biased region" description="Polar residues" evidence="5">
    <location>
        <begin position="293"/>
        <end position="309"/>
    </location>
</feature>
<name>A0A0N5D9S6_THECL</name>
<dbReference type="OMA" id="HDAERFM"/>
<gene>
    <name evidence="8" type="ORF">TCLT_LOCUS9885</name>
</gene>
<reference evidence="8 9" key="2">
    <citation type="submission" date="2018-11" db="EMBL/GenBank/DDBJ databases">
        <authorList>
            <consortium name="Pathogen Informatics"/>
        </authorList>
    </citation>
    <scope>NUCLEOTIDE SEQUENCE [LARGE SCALE GENOMIC DNA]</scope>
</reference>
<dbReference type="SUPFAM" id="SSF140741">
    <property type="entry name" value="RUN domain-like"/>
    <property type="match status" value="1"/>
</dbReference>
<evidence type="ECO:0000313" key="10">
    <source>
        <dbReference type="WBParaSite" id="TCLT_0000989601-mRNA-1"/>
    </source>
</evidence>
<dbReference type="InterPro" id="IPR001849">
    <property type="entry name" value="PH_domain"/>
</dbReference>
<dbReference type="InterPro" id="IPR011993">
    <property type="entry name" value="PH-like_dom_sf"/>
</dbReference>
<dbReference type="PANTHER" id="PTHR46556">
    <property type="entry name" value="PLECKSTRIN HOMOLOGY DOMAIN-CONTAINING FAMILY M MEMBER 2"/>
    <property type="match status" value="1"/>
</dbReference>
<feature type="region of interest" description="Disordered" evidence="5">
    <location>
        <begin position="279"/>
        <end position="309"/>
    </location>
</feature>
<dbReference type="InterPro" id="IPR037213">
    <property type="entry name" value="Run_dom_sf"/>
</dbReference>
<sequence length="803" mass="91022">MITVAPVDRLNNGKGWLSEVNSSFNPDIEDSLICAIRDAVAEWKEQSLRGSYAPLDSSSVAARNLITFFDFSLSYGFIGGYRLYWMFVKEFMSRSETKYLKREWCVTSTRQLSVAWLKDSLNKQTLLYYFQSFQQNMEIVLKFYHKEALMASQPTLSRIAWKMMDFSVVQFKFLKPFEKNNDVPIAQMRCSSGNQRPSASNDHVVVPYKSKRENLAVLHEKPQPELSTNLHDFSSALLDVPIPADLVEIYSVPHNDNIAVLENDPDQIFGQLIERERSESLQADRDGLESKDLTNVGSKDVNSFDTNQGDSDVTTTAIPVDPFDIALKNSLSRAKVSLKDIKRNYCEKGASPMPTLADLPCGEIRLDMGEVIDLTINVFKHDAERFMRFFQVYSSFGTGEIGKRLLVLSNQALYLLSVESNSSSGKFYVTRAYLPLRYIDSINVGPDSQVLYFHAEKHHDVYKDEPNFLSVMAVWSACEQLGIAVLDAVEYAHENYVTSFEPEKHKLNIYRDCTPQHYVLSRFISNEFHKDAPVLLGYFLVQWRQADLYSPSTGTGQHSGFLYHKEIRSSVAWLLGPNYFEQSYFHLQNKKLYQFSDSSCKFGERIISLSLKNISLRTMFLRDVTSLKSDDHSPYMFEIILKSSKIQFISQSAADMRKWVSMINAAMTSSDMNDELVTCAACLCENGILLVQEGLNCAIDGFMRLLARIDLASVSQATGVFTAERSACVINSQEKLEWLFMRSSHEVDRLLGQLNQLGVKQIKTEEDGSSRLSAILNSMLGTNDAFHFNDMISDGAFDASVES</sequence>
<protein>
    <submittedName>
        <fullName evidence="10">PH domain-containing protein</fullName>
    </submittedName>
</protein>
<feature type="compositionally biased region" description="Basic and acidic residues" evidence="5">
    <location>
        <begin position="279"/>
        <end position="292"/>
    </location>
</feature>
<dbReference type="PROSITE" id="PS50826">
    <property type="entry name" value="RUN"/>
    <property type="match status" value="1"/>
</dbReference>
<dbReference type="Pfam" id="PF02759">
    <property type="entry name" value="RUN"/>
    <property type="match status" value="1"/>
</dbReference>
<dbReference type="InterPro" id="IPR004012">
    <property type="entry name" value="Run_dom"/>
</dbReference>
<keyword evidence="4" id="KW-0458">Lysosome</keyword>
<evidence type="ECO:0000256" key="4">
    <source>
        <dbReference type="ARBA" id="ARBA00023228"/>
    </source>
</evidence>
<dbReference type="GO" id="GO:0005765">
    <property type="term" value="C:lysosomal membrane"/>
    <property type="evidence" value="ECO:0007669"/>
    <property type="project" value="UniProtKB-SubCell"/>
</dbReference>
<dbReference type="Pfam" id="PF23142">
    <property type="entry name" value="PH_PLEKHM2"/>
    <property type="match status" value="1"/>
</dbReference>
<proteinExistence type="predicted"/>
<dbReference type="SUPFAM" id="SSF50729">
    <property type="entry name" value="PH domain-like"/>
    <property type="match status" value="1"/>
</dbReference>
<dbReference type="CDD" id="cd17680">
    <property type="entry name" value="RUN_PLEKHM2"/>
    <property type="match status" value="1"/>
</dbReference>